<dbReference type="Proteomes" id="UP000189229">
    <property type="component" value="Unassembled WGS sequence"/>
</dbReference>
<protein>
    <submittedName>
        <fullName evidence="1">Mandelate racemase/muconate lactonizing enzyme-like domain protein</fullName>
    </submittedName>
</protein>
<evidence type="ECO:0000313" key="1">
    <source>
        <dbReference type="EMBL" id="OOK67713.1"/>
    </source>
</evidence>
<name>A0A1V3WL56_MYCKA</name>
<evidence type="ECO:0000313" key="2">
    <source>
        <dbReference type="Proteomes" id="UP000189229"/>
    </source>
</evidence>
<organism evidence="1 2">
    <name type="scientific">Mycobacterium kansasii</name>
    <dbReference type="NCBI Taxonomy" id="1768"/>
    <lineage>
        <taxon>Bacteria</taxon>
        <taxon>Bacillati</taxon>
        <taxon>Actinomycetota</taxon>
        <taxon>Actinomycetes</taxon>
        <taxon>Mycobacteriales</taxon>
        <taxon>Mycobacteriaceae</taxon>
        <taxon>Mycobacterium</taxon>
    </lineage>
</organism>
<dbReference type="AlphaFoldDB" id="A0A1V3WL56"/>
<gene>
    <name evidence="1" type="ORF">BZL30_7756</name>
</gene>
<accession>A0A1V3WL56</accession>
<sequence length="72" mass="7812">MTLRAGEPIPVESVEASAYTIPTDAPESDGTLAWDSTTFVLVSVRAGARWAPVTPTVAPRWRRWWAPSSPTS</sequence>
<dbReference type="EMBL" id="MVBM01000008">
    <property type="protein sequence ID" value="OOK67713.1"/>
    <property type="molecule type" value="Genomic_DNA"/>
</dbReference>
<comment type="caution">
    <text evidence="1">The sequence shown here is derived from an EMBL/GenBank/DDBJ whole genome shotgun (WGS) entry which is preliminary data.</text>
</comment>
<reference evidence="1 2" key="1">
    <citation type="submission" date="2017-02" db="EMBL/GenBank/DDBJ databases">
        <title>Complete genome sequences of Mycobacterium kansasii strains isolated from rhesus macaques.</title>
        <authorList>
            <person name="Panda A."/>
            <person name="Nagaraj S."/>
            <person name="Zhao X."/>
            <person name="Tettelin H."/>
            <person name="Detolla L.J."/>
        </authorList>
    </citation>
    <scope>NUCLEOTIDE SEQUENCE [LARGE SCALE GENOMIC DNA]</scope>
    <source>
        <strain evidence="1 2">11-3813</strain>
    </source>
</reference>
<proteinExistence type="predicted"/>